<dbReference type="PANTHER" id="PTHR30055">
    <property type="entry name" value="HTH-TYPE TRANSCRIPTIONAL REGULATOR RUTR"/>
    <property type="match status" value="1"/>
</dbReference>
<dbReference type="EMBL" id="CAFBMK010000142">
    <property type="protein sequence ID" value="CAB4927715.1"/>
    <property type="molecule type" value="Genomic_DNA"/>
</dbReference>
<proteinExistence type="predicted"/>
<dbReference type="SUPFAM" id="SSF46689">
    <property type="entry name" value="Homeodomain-like"/>
    <property type="match status" value="1"/>
</dbReference>
<dbReference type="Gene3D" id="1.10.357.10">
    <property type="entry name" value="Tetracycline Repressor, domain 2"/>
    <property type="match status" value="1"/>
</dbReference>
<evidence type="ECO:0000256" key="3">
    <source>
        <dbReference type="ARBA" id="ARBA00023163"/>
    </source>
</evidence>
<dbReference type="PROSITE" id="PS50977">
    <property type="entry name" value="HTH_TETR_2"/>
    <property type="match status" value="1"/>
</dbReference>
<organism evidence="5">
    <name type="scientific">freshwater metagenome</name>
    <dbReference type="NCBI Taxonomy" id="449393"/>
    <lineage>
        <taxon>unclassified sequences</taxon>
        <taxon>metagenomes</taxon>
        <taxon>ecological metagenomes</taxon>
    </lineage>
</organism>
<keyword evidence="3" id="KW-0804">Transcription</keyword>
<dbReference type="SUPFAM" id="SSF48498">
    <property type="entry name" value="Tetracyclin repressor-like, C-terminal domain"/>
    <property type="match status" value="1"/>
</dbReference>
<dbReference type="Pfam" id="PF00440">
    <property type="entry name" value="TetR_N"/>
    <property type="match status" value="1"/>
</dbReference>
<dbReference type="InterPro" id="IPR009057">
    <property type="entry name" value="Homeodomain-like_sf"/>
</dbReference>
<keyword evidence="2" id="KW-0238">DNA-binding</keyword>
<dbReference type="GO" id="GO:0003700">
    <property type="term" value="F:DNA-binding transcription factor activity"/>
    <property type="evidence" value="ECO:0007669"/>
    <property type="project" value="TreeGrafter"/>
</dbReference>
<evidence type="ECO:0000313" key="5">
    <source>
        <dbReference type="EMBL" id="CAB4927715.1"/>
    </source>
</evidence>
<dbReference type="AlphaFoldDB" id="A0A6J7I9W8"/>
<dbReference type="InterPro" id="IPR050109">
    <property type="entry name" value="HTH-type_TetR-like_transc_reg"/>
</dbReference>
<reference evidence="5" key="1">
    <citation type="submission" date="2020-05" db="EMBL/GenBank/DDBJ databases">
        <authorList>
            <person name="Chiriac C."/>
            <person name="Salcher M."/>
            <person name="Ghai R."/>
            <person name="Kavagutti S V."/>
        </authorList>
    </citation>
    <scope>NUCLEOTIDE SEQUENCE</scope>
</reference>
<feature type="domain" description="HTH tetR-type" evidence="4">
    <location>
        <begin position="15"/>
        <end position="73"/>
    </location>
</feature>
<sequence>MTDDDGPGPGRADARRNRDAVLAAAVRVLSERPDASMREVAEASGVGRTTVYRHFPARDDLVRALFRRVFDEAQEIAERHVAAGRAAWAGGEDADALEVVVGLTVAFAELGERYRFLGVHRELEHEQLDALTAEHGTEPLGSYLADAQARGELRDDLTVPWMLDVVHGLTMTAAQHVRQGGATVAALRPMLAATVRGALGPPTG</sequence>
<dbReference type="InterPro" id="IPR001647">
    <property type="entry name" value="HTH_TetR"/>
</dbReference>
<name>A0A6J7I9W8_9ZZZZ</name>
<evidence type="ECO:0000256" key="1">
    <source>
        <dbReference type="ARBA" id="ARBA00023015"/>
    </source>
</evidence>
<evidence type="ECO:0000259" key="4">
    <source>
        <dbReference type="PROSITE" id="PS50977"/>
    </source>
</evidence>
<dbReference type="PANTHER" id="PTHR30055:SF234">
    <property type="entry name" value="HTH-TYPE TRANSCRIPTIONAL REGULATOR BETI"/>
    <property type="match status" value="1"/>
</dbReference>
<accession>A0A6J7I9W8</accession>
<dbReference type="InterPro" id="IPR036271">
    <property type="entry name" value="Tet_transcr_reg_TetR-rel_C_sf"/>
</dbReference>
<gene>
    <name evidence="5" type="ORF">UFOPK3564_02194</name>
</gene>
<evidence type="ECO:0000256" key="2">
    <source>
        <dbReference type="ARBA" id="ARBA00023125"/>
    </source>
</evidence>
<dbReference type="GO" id="GO:0000976">
    <property type="term" value="F:transcription cis-regulatory region binding"/>
    <property type="evidence" value="ECO:0007669"/>
    <property type="project" value="TreeGrafter"/>
</dbReference>
<keyword evidence="1" id="KW-0805">Transcription regulation</keyword>
<protein>
    <submittedName>
        <fullName evidence="5">Unannotated protein</fullName>
    </submittedName>
</protein>